<feature type="transmembrane region" description="Helical" evidence="10">
    <location>
        <begin position="152"/>
        <end position="169"/>
    </location>
</feature>
<evidence type="ECO:0000256" key="5">
    <source>
        <dbReference type="ARBA" id="ARBA00022832"/>
    </source>
</evidence>
<dbReference type="GO" id="GO:0009922">
    <property type="term" value="F:fatty acid elongase activity"/>
    <property type="evidence" value="ECO:0007669"/>
    <property type="project" value="UniProtKB-EC"/>
</dbReference>
<evidence type="ECO:0000256" key="1">
    <source>
        <dbReference type="ARBA" id="ARBA00004141"/>
    </source>
</evidence>
<feature type="transmembrane region" description="Helical" evidence="10">
    <location>
        <begin position="175"/>
        <end position="194"/>
    </location>
</feature>
<dbReference type="GO" id="GO:0042761">
    <property type="term" value="P:very long-chain fatty acid biosynthetic process"/>
    <property type="evidence" value="ECO:0007669"/>
    <property type="project" value="TreeGrafter"/>
</dbReference>
<feature type="transmembrane region" description="Helical" evidence="10">
    <location>
        <begin position="72"/>
        <end position="93"/>
    </location>
</feature>
<protein>
    <recommendedName>
        <fullName evidence="10">Elongation of very long chain fatty acids protein</fullName>
        <ecNumber evidence="10">2.3.1.199</ecNumber>
    </recommendedName>
    <alternativeName>
        <fullName evidence="10">Very-long-chain 3-oxoacyl-CoA synthase</fullName>
    </alternativeName>
</protein>
<dbReference type="PANTHER" id="PTHR11157:SF69">
    <property type="entry name" value="ELONGATION OF VERY LONG CHAIN FATTY ACIDS PROTEIN 7"/>
    <property type="match status" value="1"/>
</dbReference>
<dbReference type="Pfam" id="PF01151">
    <property type="entry name" value="ELO"/>
    <property type="match status" value="1"/>
</dbReference>
<evidence type="ECO:0000256" key="9">
    <source>
        <dbReference type="ARBA" id="ARBA00023160"/>
    </source>
</evidence>
<keyword evidence="4 10" id="KW-0812">Transmembrane</keyword>
<name>A0A9P0MX55_NEZVI</name>
<feature type="transmembrane region" description="Helical" evidence="10">
    <location>
        <begin position="214"/>
        <end position="231"/>
    </location>
</feature>
<dbReference type="InterPro" id="IPR002076">
    <property type="entry name" value="ELO_fam"/>
</dbReference>
<keyword evidence="5 10" id="KW-0276">Fatty acid metabolism</keyword>
<dbReference type="GO" id="GO:0034626">
    <property type="term" value="P:fatty acid elongation, polyunsaturated fatty acid"/>
    <property type="evidence" value="ECO:0007669"/>
    <property type="project" value="TreeGrafter"/>
</dbReference>
<proteinExistence type="inferred from homology"/>
<comment type="similarity">
    <text evidence="10">Belongs to the ELO family.</text>
</comment>
<dbReference type="PANTHER" id="PTHR11157">
    <property type="entry name" value="FATTY ACID ACYL TRANSFERASE-RELATED"/>
    <property type="match status" value="1"/>
</dbReference>
<dbReference type="EC" id="2.3.1.199" evidence="10"/>
<evidence type="ECO:0000256" key="3">
    <source>
        <dbReference type="ARBA" id="ARBA00022679"/>
    </source>
</evidence>
<dbReference type="AlphaFoldDB" id="A0A9P0MX55"/>
<keyword evidence="12" id="KW-1185">Reference proteome</keyword>
<comment type="subcellular location">
    <subcellularLocation>
        <location evidence="1">Membrane</location>
        <topology evidence="1">Multi-pass membrane protein</topology>
    </subcellularLocation>
</comment>
<dbReference type="GO" id="GO:0034625">
    <property type="term" value="P:fatty acid elongation, monounsaturated fatty acid"/>
    <property type="evidence" value="ECO:0007669"/>
    <property type="project" value="TreeGrafter"/>
</dbReference>
<evidence type="ECO:0000313" key="11">
    <source>
        <dbReference type="EMBL" id="CAH1408310.1"/>
    </source>
</evidence>
<keyword evidence="2 10" id="KW-0444">Lipid biosynthesis</keyword>
<evidence type="ECO:0000256" key="10">
    <source>
        <dbReference type="RuleBase" id="RU361115"/>
    </source>
</evidence>
<dbReference type="Proteomes" id="UP001152798">
    <property type="component" value="Chromosome 7"/>
</dbReference>
<evidence type="ECO:0000256" key="8">
    <source>
        <dbReference type="ARBA" id="ARBA00023136"/>
    </source>
</evidence>
<keyword evidence="3 10" id="KW-0808">Transferase</keyword>
<evidence type="ECO:0000313" key="12">
    <source>
        <dbReference type="Proteomes" id="UP001152798"/>
    </source>
</evidence>
<feature type="transmembrane region" description="Helical" evidence="10">
    <location>
        <begin position="243"/>
        <end position="260"/>
    </location>
</feature>
<keyword evidence="7 10" id="KW-0443">Lipid metabolism</keyword>
<dbReference type="OrthoDB" id="434092at2759"/>
<keyword evidence="6 10" id="KW-1133">Transmembrane helix</keyword>
<dbReference type="GO" id="GO:0005789">
    <property type="term" value="C:endoplasmic reticulum membrane"/>
    <property type="evidence" value="ECO:0007669"/>
    <property type="project" value="TreeGrafter"/>
</dbReference>
<dbReference type="EMBL" id="OV725083">
    <property type="protein sequence ID" value="CAH1408310.1"/>
    <property type="molecule type" value="Genomic_DNA"/>
</dbReference>
<evidence type="ECO:0000256" key="6">
    <source>
        <dbReference type="ARBA" id="ARBA00022989"/>
    </source>
</evidence>
<keyword evidence="9 10" id="KW-0275">Fatty acid biosynthesis</keyword>
<comment type="catalytic activity">
    <reaction evidence="10">
        <text>a very-long-chain acyl-CoA + malonyl-CoA + H(+) = a very-long-chain 3-oxoacyl-CoA + CO2 + CoA</text>
        <dbReference type="Rhea" id="RHEA:32727"/>
        <dbReference type="ChEBI" id="CHEBI:15378"/>
        <dbReference type="ChEBI" id="CHEBI:16526"/>
        <dbReference type="ChEBI" id="CHEBI:57287"/>
        <dbReference type="ChEBI" id="CHEBI:57384"/>
        <dbReference type="ChEBI" id="CHEBI:90725"/>
        <dbReference type="ChEBI" id="CHEBI:90736"/>
        <dbReference type="EC" id="2.3.1.199"/>
    </reaction>
</comment>
<gene>
    <name evidence="11" type="ORF">NEZAVI_LOCUS15866</name>
</gene>
<accession>A0A9P0MX55</accession>
<dbReference type="GO" id="GO:0030148">
    <property type="term" value="P:sphingolipid biosynthetic process"/>
    <property type="evidence" value="ECO:0007669"/>
    <property type="project" value="TreeGrafter"/>
</dbReference>
<evidence type="ECO:0000256" key="2">
    <source>
        <dbReference type="ARBA" id="ARBA00022516"/>
    </source>
</evidence>
<reference evidence="11" key="1">
    <citation type="submission" date="2022-01" db="EMBL/GenBank/DDBJ databases">
        <authorList>
            <person name="King R."/>
        </authorList>
    </citation>
    <scope>NUCLEOTIDE SEQUENCE</scope>
</reference>
<dbReference type="GO" id="GO:0019367">
    <property type="term" value="P:fatty acid elongation, saturated fatty acid"/>
    <property type="evidence" value="ECO:0007669"/>
    <property type="project" value="TreeGrafter"/>
</dbReference>
<evidence type="ECO:0000256" key="7">
    <source>
        <dbReference type="ARBA" id="ARBA00023098"/>
    </source>
</evidence>
<evidence type="ECO:0000256" key="4">
    <source>
        <dbReference type="ARBA" id="ARBA00022692"/>
    </source>
</evidence>
<keyword evidence="8 10" id="KW-0472">Membrane</keyword>
<sequence>MAAQDPEWFTAQQNFTMYEPGIEEEIPEVFKTYHHIPVLLVAYLAVVKHYGPRLMKDRKPFSLKNVRMIYNLIQIVINWYICTLCFSLVGNGISDPWGNGCYPVTSVTRDPNAYKMIVKISYYYYLNKILDFIETVFFVLRKKQSQVSFLHIYHHVIMVLSIWLSIFIIREENIVQIAAINTLVHVVMYVYYFLSGLGPAIQKYLWWKRYITRMQLVQFLMGMTTLVKMTVTGCRNDTRFLYLWYFNSLTLFGLFVHFYIKTYLPKKKKE</sequence>
<feature type="transmembrane region" description="Helical" evidence="10">
    <location>
        <begin position="122"/>
        <end position="140"/>
    </location>
</feature>
<organism evidence="11 12">
    <name type="scientific">Nezara viridula</name>
    <name type="common">Southern green stink bug</name>
    <name type="synonym">Cimex viridulus</name>
    <dbReference type="NCBI Taxonomy" id="85310"/>
    <lineage>
        <taxon>Eukaryota</taxon>
        <taxon>Metazoa</taxon>
        <taxon>Ecdysozoa</taxon>
        <taxon>Arthropoda</taxon>
        <taxon>Hexapoda</taxon>
        <taxon>Insecta</taxon>
        <taxon>Pterygota</taxon>
        <taxon>Neoptera</taxon>
        <taxon>Paraneoptera</taxon>
        <taxon>Hemiptera</taxon>
        <taxon>Heteroptera</taxon>
        <taxon>Panheteroptera</taxon>
        <taxon>Pentatomomorpha</taxon>
        <taxon>Pentatomoidea</taxon>
        <taxon>Pentatomidae</taxon>
        <taxon>Pentatominae</taxon>
        <taxon>Nezara</taxon>
    </lineage>
</organism>